<dbReference type="GO" id="GO:0034599">
    <property type="term" value="P:cellular response to oxidative stress"/>
    <property type="evidence" value="ECO:0007669"/>
    <property type="project" value="InterPro"/>
</dbReference>
<dbReference type="EMBL" id="LT671822">
    <property type="protein sequence ID" value="SHO76810.1"/>
    <property type="molecule type" value="Genomic_DNA"/>
</dbReference>
<feature type="transmembrane region" description="Helical" evidence="2">
    <location>
        <begin position="127"/>
        <end position="147"/>
    </location>
</feature>
<dbReference type="VEuPathDB" id="FungiDB:MSYG_1149"/>
<dbReference type="PANTHER" id="PTHR28147">
    <property type="entry name" value="N-GLYCOSYLATION PROTEIN EOS1"/>
    <property type="match status" value="1"/>
</dbReference>
<feature type="transmembrane region" description="Helical" evidence="2">
    <location>
        <begin position="232"/>
        <end position="252"/>
    </location>
</feature>
<evidence type="ECO:0000313" key="4">
    <source>
        <dbReference type="Proteomes" id="UP000186303"/>
    </source>
</evidence>
<feature type="transmembrane region" description="Helical" evidence="2">
    <location>
        <begin position="204"/>
        <end position="226"/>
    </location>
</feature>
<organism evidence="3 4">
    <name type="scientific">Malassezia sympodialis (strain ATCC 42132)</name>
    <name type="common">Atopic eczema-associated yeast</name>
    <dbReference type="NCBI Taxonomy" id="1230383"/>
    <lineage>
        <taxon>Eukaryota</taxon>
        <taxon>Fungi</taxon>
        <taxon>Dikarya</taxon>
        <taxon>Basidiomycota</taxon>
        <taxon>Ustilaginomycotina</taxon>
        <taxon>Malasseziomycetes</taxon>
        <taxon>Malasseziales</taxon>
        <taxon>Malasseziaceae</taxon>
        <taxon>Malassezia</taxon>
    </lineage>
</organism>
<dbReference type="PANTHER" id="PTHR28147:SF1">
    <property type="entry name" value="N-GLYCOSYLATION PROTEIN EOS1"/>
    <property type="match status" value="1"/>
</dbReference>
<dbReference type="Pfam" id="PF12326">
    <property type="entry name" value="EOS1"/>
    <property type="match status" value="1"/>
</dbReference>
<proteinExistence type="predicted"/>
<accession>A0A1M8A2V4</accession>
<evidence type="ECO:0000256" key="2">
    <source>
        <dbReference type="SAM" id="Phobius"/>
    </source>
</evidence>
<feature type="region of interest" description="Disordered" evidence="1">
    <location>
        <begin position="68"/>
        <end position="106"/>
    </location>
</feature>
<feature type="compositionally biased region" description="Polar residues" evidence="1">
    <location>
        <begin position="96"/>
        <end position="106"/>
    </location>
</feature>
<feature type="compositionally biased region" description="Polar residues" evidence="1">
    <location>
        <begin position="68"/>
        <end position="77"/>
    </location>
</feature>
<gene>
    <name evidence="3" type="ORF">MSYG_1149</name>
</gene>
<dbReference type="InterPro" id="IPR021100">
    <property type="entry name" value="N-glycosylation_EOS1"/>
</dbReference>
<dbReference type="GO" id="GO:0005789">
    <property type="term" value="C:endoplasmic reticulum membrane"/>
    <property type="evidence" value="ECO:0007669"/>
    <property type="project" value="InterPro"/>
</dbReference>
<dbReference type="AlphaFoldDB" id="A0A1M8A2V4"/>
<feature type="region of interest" description="Disordered" evidence="1">
    <location>
        <begin position="327"/>
        <end position="351"/>
    </location>
</feature>
<dbReference type="STRING" id="1230383.A0A1M8A2V4"/>
<dbReference type="OMA" id="FEIFARW"/>
<evidence type="ECO:0000256" key="1">
    <source>
        <dbReference type="SAM" id="MobiDB-lite"/>
    </source>
</evidence>
<protein>
    <submittedName>
        <fullName evidence="3">Uncharacterized protein</fullName>
    </submittedName>
</protein>
<keyword evidence="4" id="KW-1185">Reference proteome</keyword>
<keyword evidence="2" id="KW-0812">Transmembrane</keyword>
<dbReference type="Proteomes" id="UP000186303">
    <property type="component" value="Chromosome 2"/>
</dbReference>
<reference evidence="4" key="1">
    <citation type="journal article" date="2017" name="Nucleic Acids Res.">
        <title>Proteogenomics produces comprehensive and highly accurate protein-coding gene annotation in a complete genome assembly of Malassezia sympodialis.</title>
        <authorList>
            <person name="Zhu Y."/>
            <person name="Engstroem P.G."/>
            <person name="Tellgren-Roth C."/>
            <person name="Baudo C.D."/>
            <person name="Kennell J.C."/>
            <person name="Sun S."/>
            <person name="Billmyre R.B."/>
            <person name="Schroeder M.S."/>
            <person name="Andersson A."/>
            <person name="Holm T."/>
            <person name="Sigurgeirsson B."/>
            <person name="Wu G."/>
            <person name="Sankaranarayanan S.R."/>
            <person name="Siddharthan R."/>
            <person name="Sanyal K."/>
            <person name="Lundeberg J."/>
            <person name="Nystedt B."/>
            <person name="Boekhout T."/>
            <person name="Dawson T.L. Jr."/>
            <person name="Heitman J."/>
            <person name="Scheynius A."/>
            <person name="Lehtioe J."/>
        </authorList>
    </citation>
    <scope>NUCLEOTIDE SEQUENCE [LARGE SCALE GENOMIC DNA]</scope>
    <source>
        <strain evidence="4">ATCC 42132</strain>
    </source>
</reference>
<keyword evidence="2" id="KW-1133">Transmembrane helix</keyword>
<dbReference type="OrthoDB" id="2139606at2759"/>
<feature type="transmembrane region" description="Helical" evidence="2">
    <location>
        <begin position="167"/>
        <end position="192"/>
    </location>
</feature>
<feature type="transmembrane region" description="Helical" evidence="2">
    <location>
        <begin position="416"/>
        <end position="436"/>
    </location>
</feature>
<keyword evidence="2" id="KW-0472">Membrane</keyword>
<dbReference type="GO" id="GO:0006487">
    <property type="term" value="P:protein N-linked glycosylation"/>
    <property type="evidence" value="ECO:0007669"/>
    <property type="project" value="TreeGrafter"/>
</dbReference>
<name>A0A1M8A2V4_MALS4</name>
<sequence length="448" mass="52158">MTELPPPYSAVADEACGTHRLTSFSTDQSDAGQETTSISSMDLIASEDESLHQVGRISRIKRFRSTPQLPMISQVSDTDTHDEGHRTPRSHHPQSLHESMSSSTKACETMEPLEPLPRAFEMLLYSLRLFAVVPGLAGTLLLLHHAYSEAIQMHWLRTNYMFQRPSALEYVVCSLWSMSTAFHALSLMTLLLRRWLIYYTLLPSLIRLVAFQSICWSLVRVILHLFGPMQPLTPWVLISTFTSFFEIFARWLTSSINNKEDSIQGGGRPQYDLIETGVSDIDGVLSPDQDGFESTPQPWLWQLSRQDRFRMYREHSVRLVRAFMGGPEDMQTSDSECDSSDKTHMSSSDRLPEADSIFSLMEMERWRRRVHERRQWKHRFRVRRRRKAKRSRISAFFQNYHAAHIRSRRVFHWEVAMWRNVMPIGVLGYVSLWILLLEFTLTRYVQHT</sequence>
<evidence type="ECO:0000313" key="3">
    <source>
        <dbReference type="EMBL" id="SHO76810.1"/>
    </source>
</evidence>